<comment type="caution">
    <text evidence="3">The sequence shown here is derived from an EMBL/GenBank/DDBJ whole genome shotgun (WGS) entry which is preliminary data.</text>
</comment>
<evidence type="ECO:0000313" key="4">
    <source>
        <dbReference type="Proteomes" id="UP000218231"/>
    </source>
</evidence>
<feature type="domain" description="C6" evidence="2">
    <location>
        <begin position="711"/>
        <end position="796"/>
    </location>
</feature>
<dbReference type="Proteomes" id="UP000218231">
    <property type="component" value="Unassembled WGS sequence"/>
</dbReference>
<name>A0A2A2JI25_9BILA</name>
<feature type="compositionally biased region" description="Low complexity" evidence="1">
    <location>
        <begin position="362"/>
        <end position="465"/>
    </location>
</feature>
<keyword evidence="4" id="KW-1185">Reference proteome</keyword>
<feature type="compositionally biased region" description="Low complexity" evidence="1">
    <location>
        <begin position="341"/>
        <end position="353"/>
    </location>
</feature>
<gene>
    <name evidence="3" type="ORF">WR25_06831</name>
</gene>
<feature type="compositionally biased region" description="Low complexity" evidence="1">
    <location>
        <begin position="142"/>
        <end position="162"/>
    </location>
</feature>
<dbReference type="InterPro" id="IPR036383">
    <property type="entry name" value="TSP1_rpt_sf"/>
</dbReference>
<feature type="compositionally biased region" description="Polar residues" evidence="1">
    <location>
        <begin position="98"/>
        <end position="126"/>
    </location>
</feature>
<dbReference type="SUPFAM" id="SSF82895">
    <property type="entry name" value="TSP-1 type 1 repeat"/>
    <property type="match status" value="1"/>
</dbReference>
<evidence type="ECO:0000259" key="2">
    <source>
        <dbReference type="SMART" id="SM01048"/>
    </source>
</evidence>
<feature type="domain" description="C6" evidence="2">
    <location>
        <begin position="964"/>
        <end position="1052"/>
    </location>
</feature>
<feature type="domain" description="C6" evidence="2">
    <location>
        <begin position="599"/>
        <end position="687"/>
    </location>
</feature>
<evidence type="ECO:0000256" key="1">
    <source>
        <dbReference type="SAM" id="MobiDB-lite"/>
    </source>
</evidence>
<protein>
    <recommendedName>
        <fullName evidence="2">C6 domain-containing protein</fullName>
    </recommendedName>
</protein>
<dbReference type="EMBL" id="LIAE01010427">
    <property type="protein sequence ID" value="PAV61192.1"/>
    <property type="molecule type" value="Genomic_DNA"/>
</dbReference>
<dbReference type="Gene3D" id="2.20.100.10">
    <property type="entry name" value="Thrombospondin type-1 (TSP1) repeat"/>
    <property type="match status" value="1"/>
</dbReference>
<feature type="domain" description="C6" evidence="2">
    <location>
        <begin position="1119"/>
        <end position="1214"/>
    </location>
</feature>
<dbReference type="PROSITE" id="PS50092">
    <property type="entry name" value="TSP1"/>
    <property type="match status" value="1"/>
</dbReference>
<dbReference type="OrthoDB" id="5870859at2759"/>
<accession>A0A2A2JI25</accession>
<dbReference type="InterPro" id="IPR002601">
    <property type="entry name" value="C6_domain"/>
</dbReference>
<dbReference type="STRING" id="2018661.A0A2A2JI25"/>
<feature type="compositionally biased region" description="Low complexity" evidence="1">
    <location>
        <begin position="508"/>
        <end position="523"/>
    </location>
</feature>
<dbReference type="SMART" id="SM01048">
    <property type="entry name" value="C6"/>
    <property type="match status" value="5"/>
</dbReference>
<feature type="compositionally biased region" description="Polar residues" evidence="1">
    <location>
        <begin position="560"/>
        <end position="571"/>
    </location>
</feature>
<dbReference type="SMART" id="SM00209">
    <property type="entry name" value="TSP1"/>
    <property type="match status" value="1"/>
</dbReference>
<feature type="compositionally biased region" description="Polar residues" evidence="1">
    <location>
        <begin position="325"/>
        <end position="340"/>
    </location>
</feature>
<feature type="compositionally biased region" description="Low complexity" evidence="1">
    <location>
        <begin position="548"/>
        <end position="559"/>
    </location>
</feature>
<feature type="region of interest" description="Disordered" evidence="1">
    <location>
        <begin position="1064"/>
        <end position="1085"/>
    </location>
</feature>
<sequence length="1380" mass="139652">MDKGDPTWDFITRQRECMPTPTGCTQMKPFSCPGKYSEVEFCNTTPAPVVTMTPETSPSQEEQTTSRIVDAATSSSIVQETSPSGSEGDTSPVGGSSEGNVATSPANSPTSAVNSGSSPDSGNDETSPAEAGATSPSAQETSPAAEGSSAQASGSSVPASGGNTSPAPSVTDGNVDTSPAQSGSSPEPEGSSPSGQGSSPQDSGSSQAAQGTSPSESGETSPAGNSESSPSEGGETSPSGNGGESSPVPGSGSSPSGNEETSPGGNSGSPSGDGESSPMPNSGSSPSGASESSPSGSENSGAPTGDSSVSDSGSETSPMPDGNSGAPSGSSTVPGNSEPSATGQPGATQPTGGSSEPDSGGETSPMPNSESSPSGGGETSPSGNGEESSPMPGSGSSPSGNGETSPDGNSGSSPSGASESSPSGSEDSGAPTGDSSVSDSGSETSPMPDGNSGAPSGSSAVPGNSEPSATEPASGGETSPMTSENSGSSAGPENSEPATTGQSEASQATEGGSSVSASGETSSMPVSESSYASEGPRGSVEPGDPPATTTTMKPGSGTTAPKTTKTNQGSETTHLTTTTTARTQDPQSSVTTSFVAIVCDNCNDLNVYLYKGQPYQDGASVLNRYTSSGCKFVQFFCRPIDWSDSSTVRTVFNKNPNATAPLNANIQCMNGKWYDEENHTEISSLSCIYDQNEDSVTTSESAPIVDHNIPCQNCSQLVVNPKVDQAGSAILNFELGDCLTVDVFCQPVGNFTTVDLLFDGVSIELSGSTVNRTFTCNNATQWVDVTTGQIVMNIACAMVNSSTSTVAPPPTTPATLPIVTEDPLSACDRCPNVIAQPLNETNYYNGMLVLDHYNQTSKCRVVDMTCQGTRPSEYTALIINSYYFISVGTGVQELTVTCSSSGTWLWDGLDITTASCILTDSSTQPIPNNMSTLPPTAAPATMPTTTAVTLAPGQTTPDPAIVACNSCSRLPVISNGVNNFENGFTILQNGNNGQCMEVAVTCQGEASTESVAIVSGVNILESSQGSVQMNLTCNEFHVWTSPDGIVIDSISCSVARERTTALLPTTPTTVPSTSTLPPTTTTTATTTTTVPLTTTTAATTTTVPLTTTTTAMPTTASLCSSCPNMEALSIPSPNDVDTNGQLLLDHYVQSLINCRTVVIKCSGPDTYHNATILYNGVMEPSMMITSPGQISTSLVCDSTGQWSRLGKSITGVACLVQALPNGATLPPVVPTTSAPEITVPVPTETAACASCSRSLVTSVPSGYQGAFLTMDSSFNPCLSVQLSCSAPDPSQGAGGCESSYWAEWQEWSSCTDDCGSCGTHQRFRACNKAMPDCLCSGTAYEKVPCNLNVCKYPRTPSCCTPYTPQSGSNGVFQCLSPPTG</sequence>
<proteinExistence type="predicted"/>
<dbReference type="InterPro" id="IPR000884">
    <property type="entry name" value="TSP1_rpt"/>
</dbReference>
<feature type="domain" description="C6" evidence="2">
    <location>
        <begin position="827"/>
        <end position="916"/>
    </location>
</feature>
<reference evidence="3 4" key="1">
    <citation type="journal article" date="2017" name="Curr. Biol.">
        <title>Genome architecture and evolution of a unichromosomal asexual nematode.</title>
        <authorList>
            <person name="Fradin H."/>
            <person name="Zegar C."/>
            <person name="Gutwein M."/>
            <person name="Lucas J."/>
            <person name="Kovtun M."/>
            <person name="Corcoran D."/>
            <person name="Baugh L.R."/>
            <person name="Kiontke K."/>
            <person name="Gunsalus K."/>
            <person name="Fitch D.H."/>
            <person name="Piano F."/>
        </authorList>
    </citation>
    <scope>NUCLEOTIDE SEQUENCE [LARGE SCALE GENOMIC DNA]</scope>
    <source>
        <strain evidence="3">PF1309</strain>
    </source>
</reference>
<dbReference type="PANTHER" id="PTHR31507">
    <property type="entry name" value="PROTEIN CBG15923"/>
    <property type="match status" value="1"/>
</dbReference>
<feature type="compositionally biased region" description="Low complexity" evidence="1">
    <location>
        <begin position="178"/>
        <end position="317"/>
    </location>
</feature>
<feature type="region of interest" description="Disordered" evidence="1">
    <location>
        <begin position="46"/>
        <end position="587"/>
    </location>
</feature>
<feature type="compositionally biased region" description="Low complexity" evidence="1">
    <location>
        <begin position="572"/>
        <end position="583"/>
    </location>
</feature>
<organism evidence="3 4">
    <name type="scientific">Diploscapter pachys</name>
    <dbReference type="NCBI Taxonomy" id="2018661"/>
    <lineage>
        <taxon>Eukaryota</taxon>
        <taxon>Metazoa</taxon>
        <taxon>Ecdysozoa</taxon>
        <taxon>Nematoda</taxon>
        <taxon>Chromadorea</taxon>
        <taxon>Rhabditida</taxon>
        <taxon>Rhabditina</taxon>
        <taxon>Rhabditomorpha</taxon>
        <taxon>Rhabditoidea</taxon>
        <taxon>Rhabditidae</taxon>
        <taxon>Diploscapter</taxon>
    </lineage>
</organism>
<dbReference type="Pfam" id="PF01681">
    <property type="entry name" value="C6"/>
    <property type="match status" value="4"/>
</dbReference>
<feature type="compositionally biased region" description="Polar residues" evidence="1">
    <location>
        <begin position="53"/>
        <end position="89"/>
    </location>
</feature>
<feature type="compositionally biased region" description="Polar residues" evidence="1">
    <location>
        <begin position="163"/>
        <end position="177"/>
    </location>
</feature>
<dbReference type="PANTHER" id="PTHR31507:SF12">
    <property type="entry name" value="C6 DOMAIN-CONTAINING PROTEIN"/>
    <property type="match status" value="1"/>
</dbReference>
<evidence type="ECO:0000313" key="3">
    <source>
        <dbReference type="EMBL" id="PAV61192.1"/>
    </source>
</evidence>
<feature type="compositionally biased region" description="Polar residues" evidence="1">
    <location>
        <begin position="476"/>
        <end position="507"/>
    </location>
</feature>